<dbReference type="InterPro" id="IPR050229">
    <property type="entry name" value="GlpE_sulfurtransferase"/>
</dbReference>
<dbReference type="AlphaFoldDB" id="X1G5K3"/>
<name>X1G5K3_9ZZZZ</name>
<dbReference type="EMBL" id="BARU01000171">
    <property type="protein sequence ID" value="GAH28308.1"/>
    <property type="molecule type" value="Genomic_DNA"/>
</dbReference>
<keyword evidence="1" id="KW-0175">Coiled coil</keyword>
<sequence length="169" mass="19109">MINRIMNNKLYLISIIIIIFVFLSSAIIGGCKIQVEAEDNEEETAQIEEVSEEESAQAEEKIISEVNDISVEEVYQIISSNQDYIILDVRTPDEFKEGHIEGAILIPVLELDNRLGELPKDKPIITYCRSGIRSRNAANILVENGFTQIYDMGGILDWTDKGYPVIEEE</sequence>
<proteinExistence type="predicted"/>
<dbReference type="PROSITE" id="PS51257">
    <property type="entry name" value="PROKAR_LIPOPROTEIN"/>
    <property type="match status" value="1"/>
</dbReference>
<feature type="coiled-coil region" evidence="1">
    <location>
        <begin position="33"/>
        <end position="60"/>
    </location>
</feature>
<organism evidence="4">
    <name type="scientific">marine sediment metagenome</name>
    <dbReference type="NCBI Taxonomy" id="412755"/>
    <lineage>
        <taxon>unclassified sequences</taxon>
        <taxon>metagenomes</taxon>
        <taxon>ecological metagenomes</taxon>
    </lineage>
</organism>
<dbReference type="PROSITE" id="PS50206">
    <property type="entry name" value="RHODANESE_3"/>
    <property type="match status" value="1"/>
</dbReference>
<feature type="transmembrane region" description="Helical" evidence="2">
    <location>
        <begin position="12"/>
        <end position="30"/>
    </location>
</feature>
<evidence type="ECO:0000256" key="2">
    <source>
        <dbReference type="SAM" id="Phobius"/>
    </source>
</evidence>
<comment type="caution">
    <text evidence="4">The sequence shown here is derived from an EMBL/GenBank/DDBJ whole genome shotgun (WGS) entry which is preliminary data.</text>
</comment>
<dbReference type="CDD" id="cd00158">
    <property type="entry name" value="RHOD"/>
    <property type="match status" value="1"/>
</dbReference>
<evidence type="ECO:0000259" key="3">
    <source>
        <dbReference type="PROSITE" id="PS50206"/>
    </source>
</evidence>
<dbReference type="Pfam" id="PF00581">
    <property type="entry name" value="Rhodanese"/>
    <property type="match status" value="1"/>
</dbReference>
<dbReference type="PANTHER" id="PTHR43031:SF1">
    <property type="entry name" value="PYRIDINE NUCLEOTIDE-DISULPHIDE OXIDOREDUCTASE"/>
    <property type="match status" value="1"/>
</dbReference>
<dbReference type="InterPro" id="IPR036873">
    <property type="entry name" value="Rhodanese-like_dom_sf"/>
</dbReference>
<dbReference type="SUPFAM" id="SSF52821">
    <property type="entry name" value="Rhodanese/Cell cycle control phosphatase"/>
    <property type="match status" value="1"/>
</dbReference>
<keyword evidence="2" id="KW-1133">Transmembrane helix</keyword>
<feature type="domain" description="Rhodanese" evidence="3">
    <location>
        <begin position="80"/>
        <end position="167"/>
    </location>
</feature>
<evidence type="ECO:0000313" key="4">
    <source>
        <dbReference type="EMBL" id="GAH28308.1"/>
    </source>
</evidence>
<dbReference type="PANTHER" id="PTHR43031">
    <property type="entry name" value="FAD-DEPENDENT OXIDOREDUCTASE"/>
    <property type="match status" value="1"/>
</dbReference>
<gene>
    <name evidence="4" type="ORF">S03H2_00731</name>
</gene>
<protein>
    <recommendedName>
        <fullName evidence="3">Rhodanese domain-containing protein</fullName>
    </recommendedName>
</protein>
<dbReference type="SMART" id="SM00450">
    <property type="entry name" value="RHOD"/>
    <property type="match status" value="1"/>
</dbReference>
<evidence type="ECO:0000256" key="1">
    <source>
        <dbReference type="SAM" id="Coils"/>
    </source>
</evidence>
<keyword evidence="2" id="KW-0812">Transmembrane</keyword>
<reference evidence="4" key="1">
    <citation type="journal article" date="2014" name="Front. Microbiol.">
        <title>High frequency of phylogenetically diverse reductive dehalogenase-homologous genes in deep subseafloor sedimentary metagenomes.</title>
        <authorList>
            <person name="Kawai M."/>
            <person name="Futagami T."/>
            <person name="Toyoda A."/>
            <person name="Takaki Y."/>
            <person name="Nishi S."/>
            <person name="Hori S."/>
            <person name="Arai W."/>
            <person name="Tsubouchi T."/>
            <person name="Morono Y."/>
            <person name="Uchiyama I."/>
            <person name="Ito T."/>
            <person name="Fujiyama A."/>
            <person name="Inagaki F."/>
            <person name="Takami H."/>
        </authorList>
    </citation>
    <scope>NUCLEOTIDE SEQUENCE</scope>
    <source>
        <strain evidence="4">Expedition CK06-06</strain>
    </source>
</reference>
<keyword evidence="2" id="KW-0472">Membrane</keyword>
<dbReference type="InterPro" id="IPR001763">
    <property type="entry name" value="Rhodanese-like_dom"/>
</dbReference>
<dbReference type="Gene3D" id="3.40.250.10">
    <property type="entry name" value="Rhodanese-like domain"/>
    <property type="match status" value="1"/>
</dbReference>
<accession>X1G5K3</accession>